<name>A0A7M4EHW9_CROPO</name>
<evidence type="ECO:0000256" key="3">
    <source>
        <dbReference type="ARBA" id="ARBA00004496"/>
    </source>
</evidence>
<evidence type="ECO:0000313" key="17">
    <source>
        <dbReference type="Ensembl" id="ENSCPRP00005010089.1"/>
    </source>
</evidence>
<dbReference type="PANTHER" id="PTHR15129">
    <property type="entry name" value="SRC-ASSOCIATED ADAPTOR PROTEIN"/>
    <property type="match status" value="1"/>
</dbReference>
<sequence>FYGTASPTGLNFLTDIVLFADAEVYLMDGLQNENLSARAREEREMILFNFQHIKARFVISAPMDAGYTQDSSDDNQSWTCAPSMVSDASFPSDYQDDDHSFFGSEWQKRWCVLNRKIFYYYANEKSKQPKGTFSVEHYSARMAPHLRKDSRKESCFELTCSGKRSYEFTASSSAEARDWVDQIQFLLKDMNSFTIPYDEEEEEEEETYDDIDSFDTPNTAVHNAILNMEEEEVIAAGGEEEDDIYEVLPGHNDSSSDERGSMKDYANYYQSMWDCISDYPDELSFQRGDIIYIVSKEYNMYGWWIGKLNNVVGIVPKEYLMPAYDIEES</sequence>
<evidence type="ECO:0000256" key="5">
    <source>
        <dbReference type="ARBA" id="ARBA00022443"/>
    </source>
</evidence>
<evidence type="ECO:0000256" key="2">
    <source>
        <dbReference type="ARBA" id="ARBA00004236"/>
    </source>
</evidence>
<dbReference type="InterPro" id="IPR001452">
    <property type="entry name" value="SH3_domain"/>
</dbReference>
<dbReference type="SMART" id="SM00326">
    <property type="entry name" value="SH3"/>
    <property type="match status" value="1"/>
</dbReference>
<evidence type="ECO:0000256" key="13">
    <source>
        <dbReference type="ARBA" id="ARBA00039670"/>
    </source>
</evidence>
<dbReference type="InterPro" id="IPR011993">
    <property type="entry name" value="PH-like_dom_sf"/>
</dbReference>
<evidence type="ECO:0000256" key="9">
    <source>
        <dbReference type="ARBA" id="ARBA00022859"/>
    </source>
</evidence>
<dbReference type="GO" id="GO:0005911">
    <property type="term" value="C:cell-cell junction"/>
    <property type="evidence" value="ECO:0007669"/>
    <property type="project" value="Ensembl"/>
</dbReference>
<evidence type="ECO:0000259" key="15">
    <source>
        <dbReference type="PROSITE" id="PS50002"/>
    </source>
</evidence>
<dbReference type="Pfam" id="PF07653">
    <property type="entry name" value="SH3_2"/>
    <property type="match status" value="1"/>
</dbReference>
<dbReference type="GO" id="GO:0033625">
    <property type="term" value="P:positive regulation of integrin activation"/>
    <property type="evidence" value="ECO:0007669"/>
    <property type="project" value="Ensembl"/>
</dbReference>
<dbReference type="GO" id="GO:0005654">
    <property type="term" value="C:nucleoplasm"/>
    <property type="evidence" value="ECO:0007669"/>
    <property type="project" value="Ensembl"/>
</dbReference>
<keyword evidence="5 14" id="KW-0728">SH3 domain</keyword>
<dbReference type="GO" id="GO:0034116">
    <property type="term" value="P:positive regulation of heterotypic cell-cell adhesion"/>
    <property type="evidence" value="ECO:0007669"/>
    <property type="project" value="Ensembl"/>
</dbReference>
<comment type="similarity">
    <text evidence="4">Belongs to the SKAP family.</text>
</comment>
<evidence type="ECO:0000256" key="14">
    <source>
        <dbReference type="PROSITE-ProRule" id="PRU00192"/>
    </source>
</evidence>
<dbReference type="Ensembl" id="ENSCPRT00005011886.1">
    <property type="protein sequence ID" value="ENSCPRP00005010089.1"/>
    <property type="gene ID" value="ENSCPRG00005007201.1"/>
</dbReference>
<evidence type="ECO:0000256" key="7">
    <source>
        <dbReference type="ARBA" id="ARBA00022490"/>
    </source>
</evidence>
<dbReference type="PROSITE" id="PS50003">
    <property type="entry name" value="PH_DOMAIN"/>
    <property type="match status" value="1"/>
</dbReference>
<dbReference type="Gene3D" id="2.30.30.40">
    <property type="entry name" value="SH3 Domains"/>
    <property type="match status" value="1"/>
</dbReference>
<proteinExistence type="inferred from homology"/>
<dbReference type="InterPro" id="IPR036028">
    <property type="entry name" value="SH3-like_dom_sf"/>
</dbReference>
<protein>
    <recommendedName>
        <fullName evidence="13">Src kinase-associated phosphoprotein 1</fullName>
    </recommendedName>
</protein>
<dbReference type="GO" id="GO:0033634">
    <property type="term" value="P:positive regulation of cell-cell adhesion mediated by integrin"/>
    <property type="evidence" value="ECO:0007669"/>
    <property type="project" value="Ensembl"/>
</dbReference>
<dbReference type="AlphaFoldDB" id="A0A7M4EHW9"/>
<dbReference type="GO" id="GO:1903039">
    <property type="term" value="P:positive regulation of leukocyte cell-cell adhesion"/>
    <property type="evidence" value="ECO:0007669"/>
    <property type="project" value="Ensembl"/>
</dbReference>
<evidence type="ECO:0000256" key="11">
    <source>
        <dbReference type="ARBA" id="ARBA00023136"/>
    </source>
</evidence>
<evidence type="ECO:0000256" key="8">
    <source>
        <dbReference type="ARBA" id="ARBA00022553"/>
    </source>
</evidence>
<evidence type="ECO:0000256" key="10">
    <source>
        <dbReference type="ARBA" id="ARBA00023130"/>
    </source>
</evidence>
<dbReference type="GeneTree" id="ENSGT00390000017856"/>
<dbReference type="GO" id="GO:0001772">
    <property type="term" value="C:immunological synapse"/>
    <property type="evidence" value="ECO:0007669"/>
    <property type="project" value="Ensembl"/>
</dbReference>
<dbReference type="SUPFAM" id="SSF50729">
    <property type="entry name" value="PH domain-like"/>
    <property type="match status" value="1"/>
</dbReference>
<evidence type="ECO:0000313" key="18">
    <source>
        <dbReference type="Proteomes" id="UP000594220"/>
    </source>
</evidence>
<dbReference type="SMART" id="SM00233">
    <property type="entry name" value="PH"/>
    <property type="match status" value="1"/>
</dbReference>
<evidence type="ECO:0000256" key="1">
    <source>
        <dbReference type="ARBA" id="ARBA00004123"/>
    </source>
</evidence>
<keyword evidence="7" id="KW-0963">Cytoplasm</keyword>
<evidence type="ECO:0000256" key="6">
    <source>
        <dbReference type="ARBA" id="ARBA00022475"/>
    </source>
</evidence>
<dbReference type="GO" id="GO:0005829">
    <property type="term" value="C:cytosol"/>
    <property type="evidence" value="ECO:0007669"/>
    <property type="project" value="Ensembl"/>
</dbReference>
<feature type="domain" description="PH" evidence="16">
    <location>
        <begin position="106"/>
        <end position="188"/>
    </location>
</feature>
<dbReference type="GO" id="GO:0045944">
    <property type="term" value="P:positive regulation of transcription by RNA polymerase II"/>
    <property type="evidence" value="ECO:0007669"/>
    <property type="project" value="Ensembl"/>
</dbReference>
<keyword evidence="18" id="KW-1185">Reference proteome</keyword>
<dbReference type="Gene3D" id="2.30.29.30">
    <property type="entry name" value="Pleckstrin-homology domain (PH domain)/Phosphotyrosine-binding domain (PTB)"/>
    <property type="match status" value="1"/>
</dbReference>
<dbReference type="GO" id="GO:0002250">
    <property type="term" value="P:adaptive immune response"/>
    <property type="evidence" value="ECO:0007669"/>
    <property type="project" value="UniProtKB-KW"/>
</dbReference>
<keyword evidence="6" id="KW-1003">Cell membrane</keyword>
<dbReference type="GO" id="GO:0072659">
    <property type="term" value="P:protein localization to plasma membrane"/>
    <property type="evidence" value="ECO:0007669"/>
    <property type="project" value="Ensembl"/>
</dbReference>
<dbReference type="GO" id="GO:0019901">
    <property type="term" value="F:protein kinase binding"/>
    <property type="evidence" value="ECO:0007669"/>
    <property type="project" value="Ensembl"/>
</dbReference>
<dbReference type="FunFam" id="2.30.30.40:FF:000097">
    <property type="entry name" value="Putative src kinase-associated phosphoprotein 2"/>
    <property type="match status" value="1"/>
</dbReference>
<evidence type="ECO:0000259" key="16">
    <source>
        <dbReference type="PROSITE" id="PS50003"/>
    </source>
</evidence>
<dbReference type="Proteomes" id="UP000594220">
    <property type="component" value="Unplaced"/>
</dbReference>
<dbReference type="GO" id="GO:0042101">
    <property type="term" value="C:T cell receptor complex"/>
    <property type="evidence" value="ECO:0007669"/>
    <property type="project" value="Ensembl"/>
</dbReference>
<comment type="subcellular location">
    <subcellularLocation>
        <location evidence="2">Cell membrane</location>
    </subcellularLocation>
    <subcellularLocation>
        <location evidence="3">Cytoplasm</location>
    </subcellularLocation>
    <subcellularLocation>
        <location evidence="1">Nucleus</location>
    </subcellularLocation>
</comment>
<dbReference type="PANTHER" id="PTHR15129:SF1">
    <property type="entry name" value="SRC KINASE-ASSOCIATED PHOSPHOPROTEIN 1"/>
    <property type="match status" value="1"/>
</dbReference>
<dbReference type="GO" id="GO:0001954">
    <property type="term" value="P:positive regulation of cell-matrix adhesion"/>
    <property type="evidence" value="ECO:0007669"/>
    <property type="project" value="Ensembl"/>
</dbReference>
<dbReference type="SUPFAM" id="SSF50044">
    <property type="entry name" value="SH3-domain"/>
    <property type="match status" value="1"/>
</dbReference>
<dbReference type="PRINTS" id="PR00452">
    <property type="entry name" value="SH3DOMAIN"/>
</dbReference>
<dbReference type="Pfam" id="PF00169">
    <property type="entry name" value="PH"/>
    <property type="match status" value="1"/>
</dbReference>
<reference evidence="17" key="1">
    <citation type="submission" date="2025-08" db="UniProtKB">
        <authorList>
            <consortium name="Ensembl"/>
        </authorList>
    </citation>
    <scope>IDENTIFICATION</scope>
</reference>
<feature type="domain" description="SH3" evidence="15">
    <location>
        <begin position="264"/>
        <end position="325"/>
    </location>
</feature>
<dbReference type="OMA" id="NYYQGMW"/>
<organism evidence="17 18">
    <name type="scientific">Crocodylus porosus</name>
    <name type="common">Saltwater crocodile</name>
    <name type="synonym">Estuarine crocodile</name>
    <dbReference type="NCBI Taxonomy" id="8502"/>
    <lineage>
        <taxon>Eukaryota</taxon>
        <taxon>Metazoa</taxon>
        <taxon>Chordata</taxon>
        <taxon>Craniata</taxon>
        <taxon>Vertebrata</taxon>
        <taxon>Euteleostomi</taxon>
        <taxon>Archelosauria</taxon>
        <taxon>Archosauria</taxon>
        <taxon>Crocodylia</taxon>
        <taxon>Longirostres</taxon>
        <taxon>Crocodylidae</taxon>
        <taxon>Crocodylus</taxon>
    </lineage>
</organism>
<dbReference type="InterPro" id="IPR001849">
    <property type="entry name" value="PH_domain"/>
</dbReference>
<keyword evidence="11" id="KW-0472">Membrane</keyword>
<dbReference type="Gene3D" id="6.10.250.220">
    <property type="match status" value="1"/>
</dbReference>
<dbReference type="InterPro" id="IPR037781">
    <property type="entry name" value="SKAP_fam"/>
</dbReference>
<reference evidence="17" key="2">
    <citation type="submission" date="2025-09" db="UniProtKB">
        <authorList>
            <consortium name="Ensembl"/>
        </authorList>
    </citation>
    <scope>IDENTIFICATION</scope>
</reference>
<gene>
    <name evidence="17" type="primary">SKAP1</name>
</gene>
<keyword evidence="10" id="KW-1064">Adaptive immunity</keyword>
<evidence type="ECO:0000256" key="4">
    <source>
        <dbReference type="ARBA" id="ARBA00005864"/>
    </source>
</evidence>
<dbReference type="GO" id="GO:0050852">
    <property type="term" value="P:T cell receptor signaling pathway"/>
    <property type="evidence" value="ECO:0007669"/>
    <property type="project" value="Ensembl"/>
</dbReference>
<dbReference type="GO" id="GO:0019903">
    <property type="term" value="F:protein phosphatase binding"/>
    <property type="evidence" value="ECO:0007669"/>
    <property type="project" value="Ensembl"/>
</dbReference>
<dbReference type="PROSITE" id="PS50002">
    <property type="entry name" value="SH3"/>
    <property type="match status" value="1"/>
</dbReference>
<keyword evidence="8" id="KW-0597">Phosphoprotein</keyword>
<accession>A0A7M4EHW9</accession>
<keyword evidence="12" id="KW-0539">Nucleus</keyword>
<dbReference type="GO" id="GO:0042169">
    <property type="term" value="F:SH2 domain binding"/>
    <property type="evidence" value="ECO:0007669"/>
    <property type="project" value="Ensembl"/>
</dbReference>
<evidence type="ECO:0000256" key="12">
    <source>
        <dbReference type="ARBA" id="ARBA00023242"/>
    </source>
</evidence>
<keyword evidence="9" id="KW-0391">Immunity</keyword>
<dbReference type="GO" id="GO:0044853">
    <property type="term" value="C:plasma membrane raft"/>
    <property type="evidence" value="ECO:0007669"/>
    <property type="project" value="Ensembl"/>
</dbReference>
<dbReference type="GO" id="GO:0002821">
    <property type="term" value="P:positive regulation of adaptive immune response"/>
    <property type="evidence" value="ECO:0007669"/>
    <property type="project" value="Ensembl"/>
</dbReference>